<dbReference type="InterPro" id="IPR006201">
    <property type="entry name" value="Neur_channel"/>
</dbReference>
<evidence type="ECO:0000313" key="3">
    <source>
        <dbReference type="EMBL" id="KAK6478366.1"/>
    </source>
</evidence>
<dbReference type="EMBL" id="JAHFZB010000019">
    <property type="protein sequence ID" value="KAK6478366.1"/>
    <property type="molecule type" value="Genomic_DNA"/>
</dbReference>
<dbReference type="PANTHER" id="PTHR18945">
    <property type="entry name" value="NEUROTRANSMITTER GATED ION CHANNEL"/>
    <property type="match status" value="1"/>
</dbReference>
<accession>A0ABR0Z150</accession>
<feature type="transmembrane region" description="Helical" evidence="1">
    <location>
        <begin position="182"/>
        <end position="200"/>
    </location>
</feature>
<keyword evidence="3" id="KW-0675">Receptor</keyword>
<gene>
    <name evidence="3" type="ORF">HHUSO_G20666</name>
</gene>
<dbReference type="InterPro" id="IPR038050">
    <property type="entry name" value="Neuro_actylchol_rec"/>
</dbReference>
<protein>
    <submittedName>
        <fullName evidence="3">5-hydroxytryptamine receptor 3A</fullName>
    </submittedName>
</protein>
<feature type="transmembrane region" description="Helical" evidence="1">
    <location>
        <begin position="7"/>
        <end position="31"/>
    </location>
</feature>
<comment type="caution">
    <text evidence="3">The sequence shown here is derived from an EMBL/GenBank/DDBJ whole genome shotgun (WGS) entry which is preliminary data.</text>
</comment>
<dbReference type="Gene3D" id="1.20.58.390">
    <property type="entry name" value="Neurotransmitter-gated ion-channel transmembrane domain"/>
    <property type="match status" value="1"/>
</dbReference>
<keyword evidence="1" id="KW-0812">Transmembrane</keyword>
<keyword evidence="4" id="KW-1185">Reference proteome</keyword>
<name>A0ABR0Z150_HUSHU</name>
<reference evidence="3 4" key="1">
    <citation type="submission" date="2021-05" db="EMBL/GenBank/DDBJ databases">
        <authorList>
            <person name="Zahm M."/>
            <person name="Klopp C."/>
            <person name="Cabau C."/>
            <person name="Kuhl H."/>
            <person name="Suciu R."/>
            <person name="Ciorpac M."/>
            <person name="Holostenco D."/>
            <person name="Gessner J."/>
            <person name="Wuertz S."/>
            <person name="Hohne C."/>
            <person name="Stock M."/>
            <person name="Gislard M."/>
            <person name="Lluch J."/>
            <person name="Milhes M."/>
            <person name="Lampietro C."/>
            <person name="Lopez Roques C."/>
            <person name="Donnadieu C."/>
            <person name="Du K."/>
            <person name="Schartl M."/>
            <person name="Guiguen Y."/>
        </authorList>
    </citation>
    <scope>NUCLEOTIDE SEQUENCE [LARGE SCALE GENOMIC DNA]</scope>
    <source>
        <strain evidence="3">Hh-F2</strain>
        <tissue evidence="3">Blood</tissue>
    </source>
</reference>
<dbReference type="SUPFAM" id="SSF90112">
    <property type="entry name" value="Neurotransmitter-gated ion-channel transmembrane pore"/>
    <property type="match status" value="1"/>
</dbReference>
<sequence>VSLERKCMLYVLNLLVPAAFLLILDLASYFIPEPSGEKLGFKITVILGFSVLQLLLSGILPSNGSMPPLIAIIFTVIFTFMLLSLLQTIFVKYLWNLKPDSCLLRLFCRKQKPSTVQFKDSGNQEDSVKTVSVNLRQTGPDSSVLRAMLLEIQAVRQTVSSLQRKKETVLGLERAARALDTAYFYLYLISVVSFFIYIAVSIM</sequence>
<feature type="domain" description="Neurotransmitter-gated ion-channel transmembrane" evidence="2">
    <location>
        <begin position="14"/>
        <end position="99"/>
    </location>
</feature>
<evidence type="ECO:0000259" key="2">
    <source>
        <dbReference type="Pfam" id="PF02932"/>
    </source>
</evidence>
<evidence type="ECO:0000313" key="4">
    <source>
        <dbReference type="Proteomes" id="UP001369086"/>
    </source>
</evidence>
<organism evidence="3 4">
    <name type="scientific">Huso huso</name>
    <name type="common">Beluga</name>
    <name type="synonym">Acipenser huso</name>
    <dbReference type="NCBI Taxonomy" id="61971"/>
    <lineage>
        <taxon>Eukaryota</taxon>
        <taxon>Metazoa</taxon>
        <taxon>Chordata</taxon>
        <taxon>Craniata</taxon>
        <taxon>Vertebrata</taxon>
        <taxon>Euteleostomi</taxon>
        <taxon>Actinopterygii</taxon>
        <taxon>Chondrostei</taxon>
        <taxon>Acipenseriformes</taxon>
        <taxon>Acipenseridae</taxon>
        <taxon>Huso</taxon>
    </lineage>
</organism>
<dbReference type="InterPro" id="IPR036719">
    <property type="entry name" value="Neuro-gated_channel_TM_sf"/>
</dbReference>
<feature type="non-terminal residue" evidence="3">
    <location>
        <position position="1"/>
    </location>
</feature>
<dbReference type="InterPro" id="IPR006029">
    <property type="entry name" value="Neurotrans-gated_channel_TM"/>
</dbReference>
<keyword evidence="1" id="KW-1133">Transmembrane helix</keyword>
<proteinExistence type="predicted"/>
<feature type="transmembrane region" description="Helical" evidence="1">
    <location>
        <begin position="69"/>
        <end position="95"/>
    </location>
</feature>
<keyword evidence="1" id="KW-0472">Membrane</keyword>
<evidence type="ECO:0000256" key="1">
    <source>
        <dbReference type="SAM" id="Phobius"/>
    </source>
</evidence>
<dbReference type="Pfam" id="PF02932">
    <property type="entry name" value="Neur_chan_memb"/>
    <property type="match status" value="1"/>
</dbReference>
<dbReference type="Proteomes" id="UP001369086">
    <property type="component" value="Unassembled WGS sequence"/>
</dbReference>